<feature type="region of interest" description="Disordered" evidence="7">
    <location>
        <begin position="1578"/>
        <end position="1695"/>
    </location>
</feature>
<gene>
    <name evidence="9" type="ORF">NHX12_024757</name>
</gene>
<feature type="compositionally biased region" description="Basic and acidic residues" evidence="7">
    <location>
        <begin position="1212"/>
        <end position="1226"/>
    </location>
</feature>
<keyword evidence="10" id="KW-1185">Reference proteome</keyword>
<dbReference type="PANTHER" id="PTHR21603">
    <property type="entry name" value="ANTIGEN KI-67-LIKE PROTEIN"/>
    <property type="match status" value="1"/>
</dbReference>
<evidence type="ECO:0000256" key="5">
    <source>
        <dbReference type="ARBA" id="ARBA00023242"/>
    </source>
</evidence>
<dbReference type="Pfam" id="PF15276">
    <property type="entry name" value="PP1_bind"/>
    <property type="match status" value="1"/>
</dbReference>
<feature type="region of interest" description="Disordered" evidence="7">
    <location>
        <begin position="331"/>
        <end position="352"/>
    </location>
</feature>
<dbReference type="SUPFAM" id="SSF49879">
    <property type="entry name" value="SMAD/FHA domain"/>
    <property type="match status" value="1"/>
</dbReference>
<sequence>MDTQRAGAPRLRVTQKMSYGKIVVIKRGGGDGTEFPLTTACLFGRKADCDIRIQLPHVSKEHCRVELNENKEVILTNISSVNPTRVNGAELQQVERLKHGDIITIIDRSFRFEYPPQQTPKKTLASSKTDGLQILLTKVRIPGENGPSEISTGPGLKDGANNDNIQHSLEKTTEGEESFLHGKTDTAFSELYQMIKHSLETPRKPAGHQPQTPAAKSGTPKSGTPKPVPGSITKVVVQAAVPAEAAVGVTGDHEATVKVVATAKSPKKARRSLDATAAPDSKKKRLSLPAKTPSTVEVEVEKPTTPTGMKSKEATPVKPAVEDHGVPTMAACATPPARVKPSPRVSPRSVEKELKVQSVQKELEAKAALSEQIATKKREMEAAAVPRMLRKRVSFGGHLTPELFDKRLPPSSPLQKGAFPRRSLSSAKPKQSLLRRASAIGLIKEFDNVKTPKAKSPATKSPKAKTPSSPKAKTPSPAKAKTPSPAKAKTPSPAKAKTPSPAKKSPKARTPSPAKKSPKAKTPSPAKKSPKAKTPSPAKAKTPSPAKKSPKAKTPSPAKKPPKAKSQPRTPGIPSPSVNGRFSVSLIDEQQATVPKVPLRRKSISRKTPKSVLKNTAEVLRRRSGVSRASMKVVNSWVDIVKFGQTKSLGVAPSKKPAAAQKVKKAAVAEPKTPTRKSIRGGHVTTGHAESPVTIVVGRAFNQRAVQHAGAAPKLVHNSEAGSSFNNEKTQEVVVEEPLATPEETIAPVEEVMVDEPLATPEETIAPVEEVMVDEPLATPEETIAPVEEVMVEEPLATPEETIAPVEEVVVEEPLATAEETIAPVEEVMVEEPLATAEETIAPVEEVMVDEPLATAEETIALVEEVMVDEPLATPEETIAPVEEVMVDEPLATPEETIAPVEEVMVDEPLATAEETIAPVEEVMVDKPLATAEETIAPVEEVMVDEPLATPEETIAPVEELVVEKTLAAPEETIAPVEELIEKTPAEDIGVVVEVADKPTENAESEDGPAGITEEVSQADITTVEELVVAIETNPQEVAEQSLPEPQPEEERELAPTEEDSVIPAPEPPTKSVRGMRAKTTKPVPAEEPTREEPATPVGGRRGRPTRNTPAPPQAEEPTPVKKGRGRPRKSKNVEELVAASLAEVAQEETSPKPKGETNAEQAPAVEALPETTTAEEPVPGVQEVASEPEVVIGEQVNTAPTEDMVVEDEVADKPTENTEAQHDESAVVESDETTESQVTCEEPQEEAPCVQSEDGPAGITEEVSQADITTELVSDMPVEEPEPVVAIETNPQEVAEQSLPEPQPEEERELAPTEEDSVIPAPEPPTKSVRGMRAKTTKPVPAEEPTQEEPATPVGGRRGRPTRNTPAPPQAEEPTPGKKGGGRPRKSKNVEEPVAASLAEVPQEETSLKPRRGRNAKQAPAVEAVPETTTEETNDQTPSTDDDTTAIPAVTSVKTRVRMGRNLKQVPVKQTSDETQPEEEPVAAVKVEKPKRGRKAVQQEEPPVVAVQEETSEVAADQSPSTDALPEEQPAPIVTVKPKRGKKANQVAAPEPEVVAIEPEEEKVEEVVDIPVVKQVTEKSRQTRKTKQESVEATASEEKEVQAVENSVTEEVKAPVPPSKTRARKGRREEVKAEAPVELASAAEVVEETTAAPTKIPKRGRRPMKADEPEIVIPPTEAQDKPTEKPTRGGRRVKAKPVVVVEEIVAELPEKVEPEQEEVQEEEITQAIGTSAVEQPDKVVKSTRGKRAAVTVPPVAPVKRGRRGAIVPTHEVVEDQESSTAAEDKNVSKSVNWNEDLTVTREIPAPKPTPVLKATRSRKAAVASVSETAAPKIVAKRKVTRGQSRAEEEEEEEEEQLSEVSQPVKRTRKGTKV</sequence>
<evidence type="ECO:0000256" key="4">
    <source>
        <dbReference type="ARBA" id="ARBA00022843"/>
    </source>
</evidence>
<feature type="compositionally biased region" description="Basic and acidic residues" evidence="7">
    <location>
        <begin position="1679"/>
        <end position="1688"/>
    </location>
</feature>
<feature type="region of interest" description="Disordered" evidence="7">
    <location>
        <begin position="1713"/>
        <end position="1874"/>
    </location>
</feature>
<protein>
    <recommendedName>
        <fullName evidence="8">FHA domain-containing protein</fullName>
    </recommendedName>
</protein>
<feature type="region of interest" description="Disordered" evidence="7">
    <location>
        <begin position="1030"/>
        <end position="1552"/>
    </location>
</feature>
<feature type="domain" description="FHA" evidence="8">
    <location>
        <begin position="41"/>
        <end position="91"/>
    </location>
</feature>
<feature type="compositionally biased region" description="Basic and acidic residues" evidence="7">
    <location>
        <begin position="1578"/>
        <end position="1603"/>
    </location>
</feature>
<feature type="region of interest" description="Disordered" evidence="7">
    <location>
        <begin position="201"/>
        <end position="230"/>
    </location>
</feature>
<dbReference type="PROSITE" id="PS00354">
    <property type="entry name" value="HMGI_Y"/>
    <property type="match status" value="1"/>
</dbReference>
<feature type="region of interest" description="Disordered" evidence="7">
    <location>
        <begin position="261"/>
        <end position="316"/>
    </location>
</feature>
<feature type="region of interest" description="Disordered" evidence="7">
    <location>
        <begin position="663"/>
        <end position="686"/>
    </location>
</feature>
<feature type="compositionally biased region" description="Low complexity" evidence="7">
    <location>
        <begin position="663"/>
        <end position="672"/>
    </location>
</feature>
<dbReference type="GO" id="GO:0005634">
    <property type="term" value="C:nucleus"/>
    <property type="evidence" value="ECO:0007669"/>
    <property type="project" value="UniProtKB-SubCell"/>
</dbReference>
<dbReference type="GO" id="GO:0006355">
    <property type="term" value="P:regulation of DNA-templated transcription"/>
    <property type="evidence" value="ECO:0007669"/>
    <property type="project" value="InterPro"/>
</dbReference>
<feature type="compositionally biased region" description="Low complexity" evidence="7">
    <location>
        <begin position="1136"/>
        <end position="1149"/>
    </location>
</feature>
<feature type="compositionally biased region" description="Acidic residues" evidence="7">
    <location>
        <begin position="1848"/>
        <end position="1858"/>
    </location>
</feature>
<dbReference type="Pfam" id="PF00498">
    <property type="entry name" value="FHA"/>
    <property type="match status" value="1"/>
</dbReference>
<dbReference type="Gene3D" id="2.60.200.20">
    <property type="match status" value="1"/>
</dbReference>
<evidence type="ECO:0000256" key="2">
    <source>
        <dbReference type="ARBA" id="ARBA00022499"/>
    </source>
</evidence>
<feature type="region of interest" description="Disordered" evidence="7">
    <location>
        <begin position="400"/>
        <end position="611"/>
    </location>
</feature>
<feature type="compositionally biased region" description="Low complexity" evidence="7">
    <location>
        <begin position="1163"/>
        <end position="1180"/>
    </location>
</feature>
<name>A0A9Q0ISL7_9TELE</name>
<dbReference type="PANTHER" id="PTHR21603:SF17">
    <property type="entry name" value="PROLIFERATION MARKER PROTEIN KI-67"/>
    <property type="match status" value="1"/>
</dbReference>
<evidence type="ECO:0000256" key="3">
    <source>
        <dbReference type="ARBA" id="ARBA00022553"/>
    </source>
</evidence>
<keyword evidence="5" id="KW-0539">Nucleus</keyword>
<keyword evidence="2" id="KW-1017">Isopeptide bond</keyword>
<feature type="compositionally biased region" description="Low complexity" evidence="7">
    <location>
        <begin position="1340"/>
        <end position="1356"/>
    </location>
</feature>
<feature type="compositionally biased region" description="Acidic residues" evidence="7">
    <location>
        <begin position="1430"/>
        <end position="1445"/>
    </location>
</feature>
<dbReference type="PROSITE" id="PS50006">
    <property type="entry name" value="FHA_DOMAIN"/>
    <property type="match status" value="1"/>
</dbReference>
<dbReference type="GO" id="GO:0007088">
    <property type="term" value="P:regulation of mitotic nuclear division"/>
    <property type="evidence" value="ECO:0007669"/>
    <property type="project" value="TreeGrafter"/>
</dbReference>
<feature type="compositionally biased region" description="Acidic residues" evidence="7">
    <location>
        <begin position="1716"/>
        <end position="1725"/>
    </location>
</feature>
<feature type="compositionally biased region" description="Polar residues" evidence="7">
    <location>
        <begin position="1263"/>
        <end position="1273"/>
    </location>
</feature>
<dbReference type="GO" id="GO:0051983">
    <property type="term" value="P:regulation of chromosome segregation"/>
    <property type="evidence" value="ECO:0007669"/>
    <property type="project" value="TreeGrafter"/>
</dbReference>
<dbReference type="Proteomes" id="UP001148018">
    <property type="component" value="Unassembled WGS sequence"/>
</dbReference>
<feature type="compositionally biased region" description="Acidic residues" evidence="7">
    <location>
        <begin position="1304"/>
        <end position="1318"/>
    </location>
</feature>
<feature type="compositionally biased region" description="Polar residues" evidence="7">
    <location>
        <begin position="209"/>
        <end position="222"/>
    </location>
</feature>
<comment type="subcellular location">
    <subcellularLocation>
        <location evidence="1">Nucleus</location>
    </subcellularLocation>
</comment>
<evidence type="ECO:0000313" key="10">
    <source>
        <dbReference type="Proteomes" id="UP001148018"/>
    </source>
</evidence>
<dbReference type="InterPro" id="IPR029334">
    <property type="entry name" value="PP1-bd"/>
</dbReference>
<feature type="compositionally biased region" description="Acidic residues" evidence="7">
    <location>
        <begin position="1047"/>
        <end position="1061"/>
    </location>
</feature>
<evidence type="ECO:0000256" key="1">
    <source>
        <dbReference type="ARBA" id="ARBA00004123"/>
    </source>
</evidence>
<evidence type="ECO:0000313" key="9">
    <source>
        <dbReference type="EMBL" id="KAJ3607706.1"/>
    </source>
</evidence>
<feature type="compositionally biased region" description="Low complexity" evidence="7">
    <location>
        <begin position="1637"/>
        <end position="1655"/>
    </location>
</feature>
<feature type="compositionally biased region" description="Polar residues" evidence="7">
    <location>
        <begin position="576"/>
        <end position="593"/>
    </location>
</feature>
<dbReference type="SMART" id="SM00240">
    <property type="entry name" value="FHA"/>
    <property type="match status" value="1"/>
</dbReference>
<dbReference type="GO" id="GO:0005694">
    <property type="term" value="C:chromosome"/>
    <property type="evidence" value="ECO:0007669"/>
    <property type="project" value="TreeGrafter"/>
</dbReference>
<organism evidence="9 10">
    <name type="scientific">Muraenolepis orangiensis</name>
    <name type="common">Patagonian moray cod</name>
    <dbReference type="NCBI Taxonomy" id="630683"/>
    <lineage>
        <taxon>Eukaryota</taxon>
        <taxon>Metazoa</taxon>
        <taxon>Chordata</taxon>
        <taxon>Craniata</taxon>
        <taxon>Vertebrata</taxon>
        <taxon>Euteleostomi</taxon>
        <taxon>Actinopterygii</taxon>
        <taxon>Neopterygii</taxon>
        <taxon>Teleostei</taxon>
        <taxon>Neoteleostei</taxon>
        <taxon>Acanthomorphata</taxon>
        <taxon>Zeiogadaria</taxon>
        <taxon>Gadariae</taxon>
        <taxon>Gadiformes</taxon>
        <taxon>Muraenolepidoidei</taxon>
        <taxon>Muraenolepididae</taxon>
        <taxon>Muraenolepis</taxon>
    </lineage>
</organism>
<comment type="caution">
    <text evidence="9">The sequence shown here is derived from an EMBL/GenBank/DDBJ whole genome shotgun (WGS) entry which is preliminary data.</text>
</comment>
<feature type="compositionally biased region" description="Low complexity" evidence="7">
    <location>
        <begin position="1500"/>
        <end position="1510"/>
    </location>
</feature>
<feature type="compositionally biased region" description="Low complexity" evidence="7">
    <location>
        <begin position="1420"/>
        <end position="1429"/>
    </location>
</feature>
<reference evidence="9" key="1">
    <citation type="submission" date="2022-07" db="EMBL/GenBank/DDBJ databases">
        <title>Chromosome-level genome of Muraenolepis orangiensis.</title>
        <authorList>
            <person name="Kim J."/>
        </authorList>
    </citation>
    <scope>NUCLEOTIDE SEQUENCE</scope>
    <source>
        <strain evidence="9">KU_S4_2022</strain>
        <tissue evidence="9">Muscle</tissue>
    </source>
</reference>
<dbReference type="OrthoDB" id="6288785at2759"/>
<keyword evidence="6" id="KW-0131">Cell cycle</keyword>
<dbReference type="InterPro" id="IPR000253">
    <property type="entry name" value="FHA_dom"/>
</dbReference>
<evidence type="ECO:0000256" key="7">
    <source>
        <dbReference type="SAM" id="MobiDB-lite"/>
    </source>
</evidence>
<proteinExistence type="predicted"/>
<feature type="compositionally biased region" description="Basic residues" evidence="7">
    <location>
        <begin position="1122"/>
        <end position="1131"/>
    </location>
</feature>
<dbReference type="InterPro" id="IPR000637">
    <property type="entry name" value="HMGI/Y_DNA-bd_CS"/>
</dbReference>
<dbReference type="CDD" id="cd22673">
    <property type="entry name" value="FHA_Ki67"/>
    <property type="match status" value="1"/>
</dbReference>
<keyword evidence="3" id="KW-0597">Phosphoprotein</keyword>
<accession>A0A9Q0ISL7</accession>
<feature type="compositionally biased region" description="Basic residues" evidence="7">
    <location>
        <begin position="598"/>
        <end position="609"/>
    </location>
</feature>
<dbReference type="InterPro" id="IPR008984">
    <property type="entry name" value="SMAD_FHA_dom_sf"/>
</dbReference>
<dbReference type="EMBL" id="JANIIK010000040">
    <property type="protein sequence ID" value="KAJ3607706.1"/>
    <property type="molecule type" value="Genomic_DNA"/>
</dbReference>
<feature type="compositionally biased region" description="Low complexity" evidence="7">
    <location>
        <begin position="454"/>
        <end position="557"/>
    </location>
</feature>
<feature type="region of interest" description="Disordered" evidence="7">
    <location>
        <begin position="142"/>
        <end position="164"/>
    </location>
</feature>
<evidence type="ECO:0000256" key="6">
    <source>
        <dbReference type="ARBA" id="ARBA00023306"/>
    </source>
</evidence>
<keyword evidence="4" id="KW-0832">Ubl conjugation</keyword>
<evidence type="ECO:0000259" key="8">
    <source>
        <dbReference type="PROSITE" id="PS50006"/>
    </source>
</evidence>
<feature type="compositionally biased region" description="Polar residues" evidence="7">
    <location>
        <begin position="1789"/>
        <end position="1798"/>
    </location>
</feature>